<reference evidence="4" key="1">
    <citation type="submission" date="2025-08" db="UniProtKB">
        <authorList>
            <consortium name="RefSeq"/>
        </authorList>
    </citation>
    <scope>IDENTIFICATION</scope>
</reference>
<evidence type="ECO:0000256" key="1">
    <source>
        <dbReference type="SAM" id="MobiDB-lite"/>
    </source>
</evidence>
<gene>
    <name evidence="4" type="primary">LOC120256691</name>
</gene>
<evidence type="ECO:0000313" key="4">
    <source>
        <dbReference type="RefSeq" id="XP_039120313.1"/>
    </source>
</evidence>
<sequence length="1027" mass="117832">MGLSHLAIFYKIHGHHVIDGGSHAAIVIVIGWNSVHLIGSIASRGAFSVSVDFFSKKENFHWRCTSVYGPNVRQLKAEFWEEIRGRCPAQGVPWVVGGDFNAIFALEDKSDGPPNLRDIRDASSFLNDLSLFEPPTVGRRFTWSNGQVNPTWVKLDRFIVNRTWAEMFPRLIQNCLPRLGSDHVPIRLEVGMHCSNPRPFRFELAWNTVDGFAGLISQWWNSFNPQGCEAFVLSKKLQWLRDKLRVWSKESFGSIKLRKLALLHELEFLDITKESSLGEIRKQEELYWKQRSRLRWLQEGDENTKYFHSVANGRKNTNFIPSVKVGEVSVSEVREIGKVFENQFRALFGQQRPFRFKADLNRLLRNKARVDLSHLERPFSMEEVKKAVFDLGSDKAPGPDGFPMMFFKIFWEIVKVEVLKLCEDFYSGEANLERYVRYQRGLRQGDPLSPLLFVLITDVLSTLFENALSSHILVGIPVGDFGSICNLHYADDLLILTTGGPEDLRIIKLILLMFEGLSGLETNFAKTCLFSTNMNQLPDRWAASTFSCAVGRLPVHYLGIPISGRRPRKQDWRNLIDKIKGRLSSWKSNYLSISGRLTLLNSVLSSLPTYWMSIFRLPRWVIKDIDRARRDFLWSGHDIDIPKCRLVAWQNICRSKEQGGWGILDLYAFNRALLGKWRWKFLTDSNWCCAKVIKFNYNLSSWNLFCLPRGRVSFFWSGVLKGFSAFNGCVTVKVCSGMESLFWKDRWLNGRAPMHLWPNEFSACSMQNATMFDLRHLLNRQPFSSDHEFVLFLANRNFPFGPRKDLKLWSLTVNRSFSVKSFYDRLNDGGLRCPIAKFFWKGPCPRKVNIFNWLVWKDKILTLENLAKRRCNKLPTATCVLCHEAVESVDHLFLQCRFFLEVWAQISRVLQLPSLPSSMSFMWGAWRNALRAGSCVVGDGAIKAFVWAIWLTRNDVIFSDKCVCPHAVVVKTDHFILSWFSAASEGLRSTLEDSISSIQRSLEFTGPQSEGAGAAHTTEEAMDMSVG</sequence>
<dbReference type="InterPro" id="IPR000477">
    <property type="entry name" value="RT_dom"/>
</dbReference>
<dbReference type="GeneID" id="120256691"/>
<accession>A0AB40AZQ6</accession>
<dbReference type="GO" id="GO:0003824">
    <property type="term" value="F:catalytic activity"/>
    <property type="evidence" value="ECO:0007669"/>
    <property type="project" value="InterPro"/>
</dbReference>
<dbReference type="Pfam" id="PF13966">
    <property type="entry name" value="zf-RVT"/>
    <property type="match status" value="1"/>
</dbReference>
<proteinExistence type="predicted"/>
<dbReference type="Gene3D" id="3.60.10.10">
    <property type="entry name" value="Endonuclease/exonuclease/phosphatase"/>
    <property type="match status" value="1"/>
</dbReference>
<dbReference type="AlphaFoldDB" id="A0AB40AZQ6"/>
<evidence type="ECO:0000313" key="3">
    <source>
        <dbReference type="Proteomes" id="UP001515500"/>
    </source>
</evidence>
<organism evidence="3 4">
    <name type="scientific">Dioscorea cayennensis subsp. rotundata</name>
    <name type="common">White Guinea yam</name>
    <name type="synonym">Dioscorea rotundata</name>
    <dbReference type="NCBI Taxonomy" id="55577"/>
    <lineage>
        <taxon>Eukaryota</taxon>
        <taxon>Viridiplantae</taxon>
        <taxon>Streptophyta</taxon>
        <taxon>Embryophyta</taxon>
        <taxon>Tracheophyta</taxon>
        <taxon>Spermatophyta</taxon>
        <taxon>Magnoliopsida</taxon>
        <taxon>Liliopsida</taxon>
        <taxon>Dioscoreales</taxon>
        <taxon>Dioscoreaceae</taxon>
        <taxon>Dioscorea</taxon>
    </lineage>
</organism>
<dbReference type="Pfam" id="PF03372">
    <property type="entry name" value="Exo_endo_phos"/>
    <property type="match status" value="1"/>
</dbReference>
<name>A0AB40AZQ6_DIOCR</name>
<feature type="region of interest" description="Disordered" evidence="1">
    <location>
        <begin position="1005"/>
        <end position="1027"/>
    </location>
</feature>
<dbReference type="RefSeq" id="XP_039120313.1">
    <property type="nucleotide sequence ID" value="XM_039264379.1"/>
</dbReference>
<dbReference type="InterPro" id="IPR005135">
    <property type="entry name" value="Endo/exonuclease/phosphatase"/>
</dbReference>
<dbReference type="Pfam" id="PF00078">
    <property type="entry name" value="RVT_1"/>
    <property type="match status" value="1"/>
</dbReference>
<dbReference type="PANTHER" id="PTHR33116">
    <property type="entry name" value="REVERSE TRANSCRIPTASE ZINC-BINDING DOMAIN-CONTAINING PROTEIN-RELATED-RELATED"/>
    <property type="match status" value="1"/>
</dbReference>
<feature type="domain" description="Reverse transcriptase" evidence="2">
    <location>
        <begin position="317"/>
        <end position="562"/>
    </location>
</feature>
<keyword evidence="3" id="KW-1185">Reference proteome</keyword>
<dbReference type="PANTHER" id="PTHR33116:SF78">
    <property type="entry name" value="OS12G0587133 PROTEIN"/>
    <property type="match status" value="1"/>
</dbReference>
<dbReference type="InterPro" id="IPR036691">
    <property type="entry name" value="Endo/exonu/phosph_ase_sf"/>
</dbReference>
<dbReference type="SUPFAM" id="SSF56219">
    <property type="entry name" value="DNase I-like"/>
    <property type="match status" value="1"/>
</dbReference>
<dbReference type="PROSITE" id="PS50878">
    <property type="entry name" value="RT_POL"/>
    <property type="match status" value="1"/>
</dbReference>
<evidence type="ECO:0000259" key="2">
    <source>
        <dbReference type="PROSITE" id="PS50878"/>
    </source>
</evidence>
<dbReference type="Proteomes" id="UP001515500">
    <property type="component" value="Unplaced"/>
</dbReference>
<dbReference type="InterPro" id="IPR026960">
    <property type="entry name" value="RVT-Znf"/>
</dbReference>
<protein>
    <submittedName>
        <fullName evidence="4">Uncharacterized protein LOC120256691</fullName>
    </submittedName>
</protein>